<evidence type="ECO:0000313" key="3">
    <source>
        <dbReference type="Proteomes" id="UP000053398"/>
    </source>
</evidence>
<keyword evidence="1" id="KW-0472">Membrane</keyword>
<dbReference type="Proteomes" id="UP000053398">
    <property type="component" value="Unassembled WGS sequence"/>
</dbReference>
<keyword evidence="1" id="KW-0812">Transmembrane</keyword>
<reference evidence="2 3" key="1">
    <citation type="submission" date="2015-10" db="EMBL/GenBank/DDBJ databases">
        <title>Draft genome sequence of Streptomyces corchorusii DSM 40340, type strain for the species Streptomyces corchorusii.</title>
        <authorList>
            <person name="Ruckert C."/>
            <person name="Winkler A."/>
            <person name="Kalinowski J."/>
            <person name="Kampfer P."/>
            <person name="Glaeser S."/>
        </authorList>
    </citation>
    <scope>NUCLEOTIDE SEQUENCE [LARGE SCALE GENOMIC DNA]</scope>
    <source>
        <strain evidence="2 3">DSM 40340</strain>
    </source>
</reference>
<protein>
    <submittedName>
        <fullName evidence="2">Uncharacterized protein</fullName>
    </submittedName>
</protein>
<evidence type="ECO:0000313" key="2">
    <source>
        <dbReference type="EMBL" id="KUN32475.1"/>
    </source>
</evidence>
<dbReference type="EMBL" id="LMWP01000002">
    <property type="protein sequence ID" value="KUN32475.1"/>
    <property type="molecule type" value="Genomic_DNA"/>
</dbReference>
<keyword evidence="3" id="KW-1185">Reference proteome</keyword>
<keyword evidence="1" id="KW-1133">Transmembrane helix</keyword>
<comment type="caution">
    <text evidence="2">The sequence shown here is derived from an EMBL/GenBank/DDBJ whole genome shotgun (WGS) entry which is preliminary data.</text>
</comment>
<feature type="transmembrane region" description="Helical" evidence="1">
    <location>
        <begin position="48"/>
        <end position="67"/>
    </location>
</feature>
<evidence type="ECO:0000256" key="1">
    <source>
        <dbReference type="SAM" id="Phobius"/>
    </source>
</evidence>
<dbReference type="RefSeq" id="WP_059261686.1">
    <property type="nucleotide sequence ID" value="NZ_KQ948351.1"/>
</dbReference>
<accession>A0A101QMC3</accession>
<dbReference type="AlphaFoldDB" id="A0A101QMC3"/>
<name>A0A101QMC3_STRCK</name>
<gene>
    <name evidence="2" type="ORF">AQJ11_02825</name>
</gene>
<sequence length="102" mass="12053">MSGETWTWAALALACMWIGGYATGRGRPIRELTSWADWQFCYASRRSPWFWVAVPIVFTAVAGLFLVRPRRSLHNWRASRERDRQRGRDVQIPARLNRFRDR</sequence>
<organism evidence="2 3">
    <name type="scientific">Streptomyces corchorusii</name>
    <name type="common">Streptomyces chibaensis</name>
    <dbReference type="NCBI Taxonomy" id="1903"/>
    <lineage>
        <taxon>Bacteria</taxon>
        <taxon>Bacillati</taxon>
        <taxon>Actinomycetota</taxon>
        <taxon>Actinomycetes</taxon>
        <taxon>Kitasatosporales</taxon>
        <taxon>Streptomycetaceae</taxon>
        <taxon>Streptomyces</taxon>
    </lineage>
</organism>
<proteinExistence type="predicted"/>